<dbReference type="Gene3D" id="3.30.70.270">
    <property type="match status" value="2"/>
</dbReference>
<accession>A0ABQ5BRY8</accession>
<dbReference type="InterPro" id="IPR043502">
    <property type="entry name" value="DNA/RNA_pol_sf"/>
</dbReference>
<name>A0ABQ5BRY8_9ASTR</name>
<evidence type="ECO:0008006" key="3">
    <source>
        <dbReference type="Google" id="ProtNLM"/>
    </source>
</evidence>
<dbReference type="Proteomes" id="UP001151760">
    <property type="component" value="Unassembled WGS sequence"/>
</dbReference>
<gene>
    <name evidence="1" type="ORF">Tco_0876316</name>
</gene>
<keyword evidence="2" id="KW-1185">Reference proteome</keyword>
<proteinExistence type="predicted"/>
<reference evidence="1" key="2">
    <citation type="submission" date="2022-01" db="EMBL/GenBank/DDBJ databases">
        <authorList>
            <person name="Yamashiro T."/>
            <person name="Shiraishi A."/>
            <person name="Satake H."/>
            <person name="Nakayama K."/>
        </authorList>
    </citation>
    <scope>NUCLEOTIDE SEQUENCE</scope>
</reference>
<organism evidence="1 2">
    <name type="scientific">Tanacetum coccineum</name>
    <dbReference type="NCBI Taxonomy" id="301880"/>
    <lineage>
        <taxon>Eukaryota</taxon>
        <taxon>Viridiplantae</taxon>
        <taxon>Streptophyta</taxon>
        <taxon>Embryophyta</taxon>
        <taxon>Tracheophyta</taxon>
        <taxon>Spermatophyta</taxon>
        <taxon>Magnoliopsida</taxon>
        <taxon>eudicotyledons</taxon>
        <taxon>Gunneridae</taxon>
        <taxon>Pentapetalae</taxon>
        <taxon>asterids</taxon>
        <taxon>campanulids</taxon>
        <taxon>Asterales</taxon>
        <taxon>Asteraceae</taxon>
        <taxon>Asteroideae</taxon>
        <taxon>Anthemideae</taxon>
        <taxon>Anthemidinae</taxon>
        <taxon>Tanacetum</taxon>
    </lineage>
</organism>
<reference evidence="1" key="1">
    <citation type="journal article" date="2022" name="Int. J. Mol. Sci.">
        <title>Draft Genome of Tanacetum Coccineum: Genomic Comparison of Closely Related Tanacetum-Family Plants.</title>
        <authorList>
            <person name="Yamashiro T."/>
            <person name="Shiraishi A."/>
            <person name="Nakayama K."/>
            <person name="Satake H."/>
        </authorList>
    </citation>
    <scope>NUCLEOTIDE SEQUENCE</scope>
</reference>
<dbReference type="EMBL" id="BQNB010013572">
    <property type="protein sequence ID" value="GJT17610.1"/>
    <property type="molecule type" value="Genomic_DNA"/>
</dbReference>
<evidence type="ECO:0000313" key="2">
    <source>
        <dbReference type="Proteomes" id="UP001151760"/>
    </source>
</evidence>
<evidence type="ECO:0000313" key="1">
    <source>
        <dbReference type="EMBL" id="GJT17610.1"/>
    </source>
</evidence>
<comment type="caution">
    <text evidence="1">The sequence shown here is derived from an EMBL/GenBank/DDBJ whole genome shotgun (WGS) entry which is preliminary data.</text>
</comment>
<sequence>MNVIKVEVSNLLDADDLPHLPDIPLGDGLIHVVPKKRGTTVITNEDNELIPERLIPIDPRDQAENHLHLPLWNICLPKAAFRSFQCSWDFPKVHGGYLHDMIEKTMEVFMDDFLVFGDSFSSCLFHLDMMLKSGIEVDQAKVDVIVKLPPPTTVKGIRSFLDHSDFYRRFI</sequence>
<dbReference type="InterPro" id="IPR043128">
    <property type="entry name" value="Rev_trsase/Diguanyl_cyclase"/>
</dbReference>
<dbReference type="SUPFAM" id="SSF56672">
    <property type="entry name" value="DNA/RNA polymerases"/>
    <property type="match status" value="1"/>
</dbReference>
<protein>
    <recommendedName>
        <fullName evidence="3">Reverse transcriptase domain-containing protein</fullName>
    </recommendedName>
</protein>